<dbReference type="InterPro" id="IPR016169">
    <property type="entry name" value="FAD-bd_PCMH_sub2"/>
</dbReference>
<dbReference type="Pfam" id="PF00941">
    <property type="entry name" value="FAD_binding_5"/>
    <property type="match status" value="1"/>
</dbReference>
<dbReference type="PANTHER" id="PTHR42659:SF2">
    <property type="entry name" value="XANTHINE DEHYDROGENASE SUBUNIT C-RELATED"/>
    <property type="match status" value="1"/>
</dbReference>
<dbReference type="Gene3D" id="3.30.390.50">
    <property type="entry name" value="CO dehydrogenase flavoprotein, C-terminal domain"/>
    <property type="match status" value="1"/>
</dbReference>
<evidence type="ECO:0000256" key="3">
    <source>
        <dbReference type="ARBA" id="ARBA00022723"/>
    </source>
</evidence>
<evidence type="ECO:0000256" key="4">
    <source>
        <dbReference type="ARBA" id="ARBA00022827"/>
    </source>
</evidence>
<dbReference type="Gene3D" id="3.30.43.10">
    <property type="entry name" value="Uridine Diphospho-n-acetylenolpyruvylglucosamine Reductase, domain 2"/>
    <property type="match status" value="1"/>
</dbReference>
<dbReference type="InterPro" id="IPR005107">
    <property type="entry name" value="CO_DH_flav_C"/>
</dbReference>
<dbReference type="SUPFAM" id="SSF56176">
    <property type="entry name" value="FAD-binding/transporter-associated domain-like"/>
    <property type="match status" value="1"/>
</dbReference>
<keyword evidence="7" id="KW-0411">Iron-sulfur</keyword>
<keyword evidence="3" id="KW-0479">Metal-binding</keyword>
<dbReference type="FunFam" id="3.10.20.30:FF:000020">
    <property type="entry name" value="Xanthine dehydrogenase iron-sulfur subunit"/>
    <property type="match status" value="1"/>
</dbReference>
<dbReference type="Proteomes" id="UP000255014">
    <property type="component" value="Unassembled WGS sequence"/>
</dbReference>
<dbReference type="PANTHER" id="PTHR42659">
    <property type="entry name" value="XANTHINE DEHYDROGENASE SUBUNIT C-RELATED"/>
    <property type="match status" value="1"/>
</dbReference>
<dbReference type="CDD" id="cd00207">
    <property type="entry name" value="fer2"/>
    <property type="match status" value="1"/>
</dbReference>
<dbReference type="Pfam" id="PF03450">
    <property type="entry name" value="CO_deh_flav_C"/>
    <property type="match status" value="1"/>
</dbReference>
<dbReference type="GO" id="GO:0051537">
    <property type="term" value="F:2 iron, 2 sulfur cluster binding"/>
    <property type="evidence" value="ECO:0007669"/>
    <property type="project" value="UniProtKB-KW"/>
</dbReference>
<dbReference type="InterPro" id="IPR002888">
    <property type="entry name" value="2Fe-2S-bd"/>
</dbReference>
<dbReference type="PROSITE" id="PS51387">
    <property type="entry name" value="FAD_PCMH"/>
    <property type="match status" value="1"/>
</dbReference>
<gene>
    <name evidence="9" type="primary">cutS_1</name>
    <name evidence="9" type="ORF">NCTC10911_03817</name>
</gene>
<dbReference type="Gene3D" id="3.30.465.10">
    <property type="match status" value="1"/>
</dbReference>
<evidence type="ECO:0000256" key="7">
    <source>
        <dbReference type="ARBA" id="ARBA00023014"/>
    </source>
</evidence>
<dbReference type="GO" id="GO:0046872">
    <property type="term" value="F:metal ion binding"/>
    <property type="evidence" value="ECO:0007669"/>
    <property type="project" value="UniProtKB-KW"/>
</dbReference>
<dbReference type="AlphaFoldDB" id="A0A381A709"/>
<dbReference type="SUPFAM" id="SSF55447">
    <property type="entry name" value="CO dehydrogenase flavoprotein C-terminal domain-like"/>
    <property type="match status" value="1"/>
</dbReference>
<sequence length="458" mass="48109">MKAPALQYHAPASLPQALQLLSEHDNARVLAGGQSLVAMLNMRFAFPDCLIDINRVPELAYIRHEQGAVCIGAMTRQREIEFSPLVAQHLPLWREAALQVGHRQTRNRGTVGGSLCQLDPSAEIPTVALAMDATLSVASVRGTRTLAMADFPAGYMTPALEPDEMLVGLAVTPWPAGHGHAFVEFARRHGDFAIVSVAVLLLLDDAGCVARASITLGGVAATPVRMAQAEAALLGQPAEPATLARAAALCAAIDAKADSLCAVVVPPAAGARVDRARPHAGGGARQGKRMSDITESTAQHVSLTVNGRACGGCAEPRMHLADFLRGELGLTGTHIGCEHGVCGACTVLVDGYSTRSCLMLAVQAQDSRIDTIEGLAGEDDALHPIQQAFHELHALQCGYCTPGILMSVAELLAANPNPDEAQVRDVLSGHLCRCTGYQNIVAAVLRAAQLMRAEAGHD</sequence>
<name>A0A381A709_BORPT</name>
<dbReference type="PROSITE" id="PS51085">
    <property type="entry name" value="2FE2S_FER_2"/>
    <property type="match status" value="1"/>
</dbReference>
<dbReference type="InterPro" id="IPR012675">
    <property type="entry name" value="Beta-grasp_dom_sf"/>
</dbReference>
<dbReference type="Pfam" id="PF01799">
    <property type="entry name" value="Fer2_2"/>
    <property type="match status" value="1"/>
</dbReference>
<dbReference type="Gene3D" id="1.10.150.120">
    <property type="entry name" value="[2Fe-2S]-binding domain"/>
    <property type="match status" value="1"/>
</dbReference>
<dbReference type="InterPro" id="IPR036318">
    <property type="entry name" value="FAD-bd_PCMH-like_sf"/>
</dbReference>
<dbReference type="SUPFAM" id="SSF54292">
    <property type="entry name" value="2Fe-2S ferredoxin-like"/>
    <property type="match status" value="1"/>
</dbReference>
<keyword evidence="6" id="KW-0408">Iron</keyword>
<dbReference type="InterPro" id="IPR002346">
    <property type="entry name" value="Mopterin_DH_FAD-bd"/>
</dbReference>
<proteinExistence type="predicted"/>
<evidence type="ECO:0000256" key="6">
    <source>
        <dbReference type="ARBA" id="ARBA00023004"/>
    </source>
</evidence>
<dbReference type="InterPro" id="IPR001041">
    <property type="entry name" value="2Fe-2S_ferredoxin-type"/>
</dbReference>
<dbReference type="SMART" id="SM01092">
    <property type="entry name" value="CO_deh_flav_C"/>
    <property type="match status" value="1"/>
</dbReference>
<dbReference type="PROSITE" id="PS00197">
    <property type="entry name" value="2FE2S_FER_1"/>
    <property type="match status" value="1"/>
</dbReference>
<dbReference type="InterPro" id="IPR036010">
    <property type="entry name" value="2Fe-2S_ferredoxin-like_sf"/>
</dbReference>
<dbReference type="InterPro" id="IPR036683">
    <property type="entry name" value="CO_DH_flav_C_dom_sf"/>
</dbReference>
<evidence type="ECO:0000313" key="9">
    <source>
        <dbReference type="EMBL" id="SUV66754.1"/>
    </source>
</evidence>
<evidence type="ECO:0000256" key="2">
    <source>
        <dbReference type="ARBA" id="ARBA00022714"/>
    </source>
</evidence>
<dbReference type="GO" id="GO:0043885">
    <property type="term" value="F:anaerobic carbon-monoxide dehydrogenase activity"/>
    <property type="evidence" value="ECO:0007669"/>
    <property type="project" value="UniProtKB-EC"/>
</dbReference>
<organism evidence="9 10">
    <name type="scientific">Bordetella pertussis</name>
    <dbReference type="NCBI Taxonomy" id="520"/>
    <lineage>
        <taxon>Bacteria</taxon>
        <taxon>Pseudomonadati</taxon>
        <taxon>Pseudomonadota</taxon>
        <taxon>Betaproteobacteria</taxon>
        <taxon>Burkholderiales</taxon>
        <taxon>Alcaligenaceae</taxon>
        <taxon>Bordetella</taxon>
    </lineage>
</organism>
<dbReference type="GO" id="GO:0071949">
    <property type="term" value="F:FAD binding"/>
    <property type="evidence" value="ECO:0007669"/>
    <property type="project" value="InterPro"/>
</dbReference>
<evidence type="ECO:0000256" key="8">
    <source>
        <dbReference type="ARBA" id="ARBA00034078"/>
    </source>
</evidence>
<evidence type="ECO:0000313" key="10">
    <source>
        <dbReference type="Proteomes" id="UP000255014"/>
    </source>
</evidence>
<dbReference type="InterPro" id="IPR016166">
    <property type="entry name" value="FAD-bd_PCMH"/>
</dbReference>
<protein>
    <submittedName>
        <fullName evidence="9">Carbon monoxide dehydrogenase small chain</fullName>
        <ecNumber evidence="9">1.2.7.4</ecNumber>
    </submittedName>
</protein>
<keyword evidence="1" id="KW-0285">Flavoprotein</keyword>
<dbReference type="InterPro" id="IPR036884">
    <property type="entry name" value="2Fe-2S-bd_dom_sf"/>
</dbReference>
<dbReference type="EMBL" id="UFTT01000002">
    <property type="protein sequence ID" value="SUV66754.1"/>
    <property type="molecule type" value="Genomic_DNA"/>
</dbReference>
<dbReference type="InterPro" id="IPR016167">
    <property type="entry name" value="FAD-bd_PCMH_sub1"/>
</dbReference>
<comment type="cofactor">
    <cofactor evidence="8">
        <name>[2Fe-2S] cluster</name>
        <dbReference type="ChEBI" id="CHEBI:190135"/>
    </cofactor>
</comment>
<keyword evidence="4" id="KW-0274">FAD</keyword>
<keyword evidence="2" id="KW-0001">2Fe-2S</keyword>
<reference evidence="9 10" key="1">
    <citation type="submission" date="2018-06" db="EMBL/GenBank/DDBJ databases">
        <authorList>
            <consortium name="Pathogen Informatics"/>
            <person name="Doyle S."/>
        </authorList>
    </citation>
    <scope>NUCLEOTIDE SEQUENCE [LARGE SCALE GENOMIC DNA]</scope>
    <source>
        <strain evidence="9 10">NCTC10911</strain>
    </source>
</reference>
<dbReference type="InterPro" id="IPR051312">
    <property type="entry name" value="Diverse_Substr_Oxidored"/>
</dbReference>
<dbReference type="SUPFAM" id="SSF47741">
    <property type="entry name" value="CO dehydrogenase ISP C-domain like"/>
    <property type="match status" value="1"/>
</dbReference>
<keyword evidence="5 9" id="KW-0560">Oxidoreductase</keyword>
<evidence type="ECO:0000256" key="5">
    <source>
        <dbReference type="ARBA" id="ARBA00023002"/>
    </source>
</evidence>
<evidence type="ECO:0000256" key="1">
    <source>
        <dbReference type="ARBA" id="ARBA00022630"/>
    </source>
</evidence>
<accession>A0A381A709</accession>
<dbReference type="FunFam" id="1.10.150.120:FF:000003">
    <property type="entry name" value="Carbon monoxide dehydrogenase, small subunit"/>
    <property type="match status" value="1"/>
</dbReference>
<dbReference type="Gene3D" id="3.10.20.30">
    <property type="match status" value="1"/>
</dbReference>
<dbReference type="InterPro" id="IPR006058">
    <property type="entry name" value="2Fe2S_fd_BS"/>
</dbReference>
<dbReference type="EC" id="1.2.7.4" evidence="9"/>
<dbReference type="Pfam" id="PF00111">
    <property type="entry name" value="Fer2"/>
    <property type="match status" value="1"/>
</dbReference>